<dbReference type="EMBL" id="BMWE01000010">
    <property type="protein sequence ID" value="GGY27486.1"/>
    <property type="molecule type" value="Genomic_DNA"/>
</dbReference>
<gene>
    <name evidence="1" type="ORF">GCM10010384_38240</name>
</gene>
<sequence>MSDPRTVTVNVLVTKPLEIEEPDWCAGHSDDRAEFKADITHKGREHVLKVGGFPLFRAMLAQAPYSQHAPSAPCLYVEQLDLTGSYTPDEVEDLADALVEVAARLRALGRELDAVLEEEGR</sequence>
<reference evidence="2" key="1">
    <citation type="journal article" date="2019" name="Int. J. Syst. Evol. Microbiol.">
        <title>The Global Catalogue of Microorganisms (GCM) 10K type strain sequencing project: providing services to taxonomists for standard genome sequencing and annotation.</title>
        <authorList>
            <consortium name="The Broad Institute Genomics Platform"/>
            <consortium name="The Broad Institute Genome Sequencing Center for Infectious Disease"/>
            <person name="Wu L."/>
            <person name="Ma J."/>
        </authorList>
    </citation>
    <scope>NUCLEOTIDE SEQUENCE [LARGE SCALE GENOMIC DNA]</scope>
    <source>
        <strain evidence="2">JCM 4957</strain>
    </source>
</reference>
<evidence type="ECO:0000313" key="1">
    <source>
        <dbReference type="EMBL" id="GGY27486.1"/>
    </source>
</evidence>
<dbReference type="RefSeq" id="WP_190199060.1">
    <property type="nucleotide sequence ID" value="NZ_BMWE01000010.1"/>
</dbReference>
<keyword evidence="2" id="KW-1185">Reference proteome</keyword>
<dbReference type="Pfam" id="PF21848">
    <property type="entry name" value="DUF6907"/>
    <property type="match status" value="1"/>
</dbReference>
<name>A0ABQ2ZYX5_9ACTN</name>
<dbReference type="Proteomes" id="UP000653308">
    <property type="component" value="Unassembled WGS sequence"/>
</dbReference>
<organism evidence="1 2">
    <name type="scientific">Streptomyces djakartensis</name>
    <dbReference type="NCBI Taxonomy" id="68193"/>
    <lineage>
        <taxon>Bacteria</taxon>
        <taxon>Bacillati</taxon>
        <taxon>Actinomycetota</taxon>
        <taxon>Actinomycetes</taxon>
        <taxon>Kitasatosporales</taxon>
        <taxon>Streptomycetaceae</taxon>
        <taxon>Streptomyces</taxon>
    </lineage>
</organism>
<dbReference type="InterPro" id="IPR054202">
    <property type="entry name" value="DUF6907"/>
</dbReference>
<proteinExistence type="predicted"/>
<protein>
    <submittedName>
        <fullName evidence="1">Uncharacterized protein</fullName>
    </submittedName>
</protein>
<evidence type="ECO:0000313" key="2">
    <source>
        <dbReference type="Proteomes" id="UP000653308"/>
    </source>
</evidence>
<accession>A0ABQ2ZYX5</accession>
<comment type="caution">
    <text evidence="1">The sequence shown here is derived from an EMBL/GenBank/DDBJ whole genome shotgun (WGS) entry which is preliminary data.</text>
</comment>